<comment type="caution">
    <text evidence="2">The sequence shown here is derived from an EMBL/GenBank/DDBJ whole genome shotgun (WGS) entry which is preliminary data.</text>
</comment>
<protein>
    <submittedName>
        <fullName evidence="2">Uncharacterized protein</fullName>
    </submittedName>
</protein>
<dbReference type="AlphaFoldDB" id="A0A6V7X808"/>
<feature type="compositionally biased region" description="Basic residues" evidence="1">
    <location>
        <begin position="91"/>
        <end position="104"/>
    </location>
</feature>
<dbReference type="EMBL" id="CAJEWN010001180">
    <property type="protein sequence ID" value="CAD2195117.1"/>
    <property type="molecule type" value="Genomic_DNA"/>
</dbReference>
<name>A0A6V7X808_MELEN</name>
<evidence type="ECO:0000256" key="1">
    <source>
        <dbReference type="SAM" id="MobiDB-lite"/>
    </source>
</evidence>
<sequence>MSAWLYLVAAIIMFVSGFYANTYLRENYGIEFTSEGMAKSESSSKPKGKRGGGSSRSKASKGASSKGRRDKKKGADSKAGAGPEAGTESKRGKRGARSHGKKGSRSSAGRRSASQGPTARKPMV</sequence>
<gene>
    <name evidence="2" type="ORF">MENT_LOCUS48182</name>
</gene>
<proteinExistence type="predicted"/>
<organism evidence="2 3">
    <name type="scientific">Meloidogyne enterolobii</name>
    <name type="common">Root-knot nematode worm</name>
    <name type="synonym">Meloidogyne mayaguensis</name>
    <dbReference type="NCBI Taxonomy" id="390850"/>
    <lineage>
        <taxon>Eukaryota</taxon>
        <taxon>Metazoa</taxon>
        <taxon>Ecdysozoa</taxon>
        <taxon>Nematoda</taxon>
        <taxon>Chromadorea</taxon>
        <taxon>Rhabditida</taxon>
        <taxon>Tylenchina</taxon>
        <taxon>Tylenchomorpha</taxon>
        <taxon>Tylenchoidea</taxon>
        <taxon>Meloidogynidae</taxon>
        <taxon>Meloidogyninae</taxon>
        <taxon>Meloidogyne</taxon>
    </lineage>
</organism>
<feature type="compositionally biased region" description="Low complexity" evidence="1">
    <location>
        <begin position="105"/>
        <end position="114"/>
    </location>
</feature>
<reference evidence="2 3" key="1">
    <citation type="submission" date="2020-08" db="EMBL/GenBank/DDBJ databases">
        <authorList>
            <person name="Koutsovoulos G."/>
            <person name="Danchin GJ E."/>
        </authorList>
    </citation>
    <scope>NUCLEOTIDE SEQUENCE [LARGE SCALE GENOMIC DNA]</scope>
</reference>
<evidence type="ECO:0000313" key="3">
    <source>
        <dbReference type="Proteomes" id="UP000580250"/>
    </source>
</evidence>
<accession>A0A6V7X808</accession>
<evidence type="ECO:0000313" key="2">
    <source>
        <dbReference type="EMBL" id="CAD2195117.1"/>
    </source>
</evidence>
<feature type="compositionally biased region" description="Low complexity" evidence="1">
    <location>
        <begin position="55"/>
        <end position="65"/>
    </location>
</feature>
<dbReference type="Proteomes" id="UP000580250">
    <property type="component" value="Unassembled WGS sequence"/>
</dbReference>
<feature type="region of interest" description="Disordered" evidence="1">
    <location>
        <begin position="34"/>
        <end position="124"/>
    </location>
</feature>